<dbReference type="EMBL" id="FSQT01000002">
    <property type="protein sequence ID" value="SIN12226.1"/>
    <property type="molecule type" value="Genomic_DNA"/>
</dbReference>
<dbReference type="Pfam" id="PF00176">
    <property type="entry name" value="SNF2-rel_dom"/>
    <property type="match status" value="1"/>
</dbReference>
<sequence length="1123" mass="117865">MLVIHGLWLPGDGSTAGLAVWAEDSAAPAAAPRRPGRAPRERPHPFAAGHAALATALADAAEPARPDTVLLTLPTRAGAPMDSPELIRVAVAPPARGRVTLAGWRVPVLVYAPDEALPLLRALDELPAVPGATLRHLAELADFAADLVTRGRVLPGVSTTVGALPGAGTAGSGDRPAGASSAEAAVQVPALAVWRPLLTGTDAAWARSLALALPPAARAATVPAAVPAAAPVAVPAGTAATAPAAAPATTVPATTVPDSTELTAGALVADALDALTDAAARAALATTTLARGLRPGGPAPAWLAALAGPRRDFTVDPVALVTLRAELDAWQRDAAGGPVRASFRLVEPAPDEVTEPILATRPVRADAAPSTVGADPTEGGLTEGGPVEAEPTRPELIAAEPVGAGRWRLEFGLQAADEPGLHVDAGQVWRAPQTLGGLANRAASPQETLLAELGRASRLWPDLDAALRTAAPEAMELDVEGAHRFLSEGAPVLHAAGFGVLLPSWWQRPSARLGARLRARSRTAPGTVTGADAGVGLDALVDYRWEVALGEHPLSADELAALAELKTPLVRLRGRWVELDPGRLAAGLRLLRSAGELTVADLLRLGLADGEDTGALPVLEVTADGALGDLLAGAVERRLTPLDPPPGFQGTLRPYQRRGLAWLAFLRSLGLGGVLADDMGLGKTVQLLALLAGDPPDAGPTLLVCPMSLVGNWQREAARFTPRLRVHVHHGAERARGAEFTTAAHGADLVLTTYSVAARDAVDLAGIDWHRVVVDEAQAIKNASTRQAEAVRALPARQRVAVTGTPVENRLADLWSIMQFANPGLLGPAATFRKRFAEPIERHGDAEAAERLRRITGPFVLRRLKTDSSIISDLPEKLEMEVLCNLTAEQAALYRVVVDDMLARIESSDGIERRGLVLATMTRLKQVCNHPAQLLRDGSPLEGRSGKLARLTEILEEVLAAGERALLFTQYAEFGAMLRGHLSARFGREVLFLHGGLGKAERDAMVQRFQSAEGPPLFVLSLKAGGTGLTLTAANHVVHVDRWWNPAVEDQATDRAFRIGQRRRVQVRKFVCAGTVEEKVAALIADKRSLAERVVGTGEQWITELSTGQLQELFALEAGAVVE</sequence>
<dbReference type="CDD" id="cd18012">
    <property type="entry name" value="DEXQc_arch_SWI2_SNF2"/>
    <property type="match status" value="1"/>
</dbReference>
<dbReference type="RefSeq" id="WP_074313330.1">
    <property type="nucleotide sequence ID" value="NZ_FSQT01000002.1"/>
</dbReference>
<organism evidence="5 6">
    <name type="scientific">Micromonospora cremea</name>
    <dbReference type="NCBI Taxonomy" id="709881"/>
    <lineage>
        <taxon>Bacteria</taxon>
        <taxon>Bacillati</taxon>
        <taxon>Actinomycetota</taxon>
        <taxon>Actinomycetes</taxon>
        <taxon>Micromonosporales</taxon>
        <taxon>Micromonosporaceae</taxon>
        <taxon>Micromonospora</taxon>
    </lineage>
</organism>
<feature type="domain" description="Helicase C-terminal" evidence="4">
    <location>
        <begin position="950"/>
        <end position="1106"/>
    </location>
</feature>
<accession>A0A1N5YRI2</accession>
<gene>
    <name evidence="5" type="ORF">SAMN04489832_3183</name>
</gene>
<feature type="domain" description="Helicase ATP-binding" evidence="3">
    <location>
        <begin position="664"/>
        <end position="824"/>
    </location>
</feature>
<dbReference type="Pfam" id="PF00271">
    <property type="entry name" value="Helicase_C"/>
    <property type="match status" value="1"/>
</dbReference>
<name>A0A1N5YRI2_9ACTN</name>
<dbReference type="GO" id="GO:0005524">
    <property type="term" value="F:ATP binding"/>
    <property type="evidence" value="ECO:0007669"/>
    <property type="project" value="InterPro"/>
</dbReference>
<dbReference type="InterPro" id="IPR049730">
    <property type="entry name" value="SNF2/RAD54-like_C"/>
</dbReference>
<evidence type="ECO:0000259" key="3">
    <source>
        <dbReference type="PROSITE" id="PS51192"/>
    </source>
</evidence>
<dbReference type="CDD" id="cd18793">
    <property type="entry name" value="SF2_C_SNF"/>
    <property type="match status" value="1"/>
</dbReference>
<dbReference type="PROSITE" id="PS51194">
    <property type="entry name" value="HELICASE_CTER"/>
    <property type="match status" value="1"/>
</dbReference>
<dbReference type="Pfam" id="PF12419">
    <property type="entry name" value="DUF3670"/>
    <property type="match status" value="1"/>
</dbReference>
<evidence type="ECO:0000256" key="1">
    <source>
        <dbReference type="ARBA" id="ARBA00022801"/>
    </source>
</evidence>
<dbReference type="SMART" id="SM00487">
    <property type="entry name" value="DEXDc"/>
    <property type="match status" value="1"/>
</dbReference>
<reference evidence="6" key="1">
    <citation type="submission" date="2016-12" db="EMBL/GenBank/DDBJ databases">
        <authorList>
            <person name="Varghese N."/>
            <person name="Submissions S."/>
        </authorList>
    </citation>
    <scope>NUCLEOTIDE SEQUENCE [LARGE SCALE GENOMIC DNA]</scope>
    <source>
        <strain evidence="6">DSM 45599</strain>
    </source>
</reference>
<evidence type="ECO:0000313" key="5">
    <source>
        <dbReference type="EMBL" id="SIN12226.1"/>
    </source>
</evidence>
<keyword evidence="5" id="KW-0723">Serine/threonine-protein kinase</keyword>
<dbReference type="SMART" id="SM00490">
    <property type="entry name" value="HELICc"/>
    <property type="match status" value="1"/>
</dbReference>
<keyword evidence="5" id="KW-0808">Transferase</keyword>
<dbReference type="Gene3D" id="3.40.50.300">
    <property type="entry name" value="P-loop containing nucleotide triphosphate hydrolases"/>
    <property type="match status" value="1"/>
</dbReference>
<dbReference type="SUPFAM" id="SSF52540">
    <property type="entry name" value="P-loop containing nucleoside triphosphate hydrolases"/>
    <property type="match status" value="2"/>
</dbReference>
<dbReference type="AlphaFoldDB" id="A0A1N5YRI2"/>
<keyword evidence="6" id="KW-1185">Reference proteome</keyword>
<dbReference type="FunFam" id="3.40.50.10810:FF:000031">
    <property type="entry name" value="Helicase, SNF2/RAD54 family"/>
    <property type="match status" value="1"/>
</dbReference>
<protein>
    <submittedName>
        <fullName evidence="5">Non-specific serine/threonine protein kinase</fullName>
    </submittedName>
</protein>
<dbReference type="InterPro" id="IPR027417">
    <property type="entry name" value="P-loop_NTPase"/>
</dbReference>
<dbReference type="InterPro" id="IPR001650">
    <property type="entry name" value="Helicase_C-like"/>
</dbReference>
<evidence type="ECO:0000313" key="6">
    <source>
        <dbReference type="Proteomes" id="UP000185124"/>
    </source>
</evidence>
<dbReference type="Gene3D" id="3.40.50.10810">
    <property type="entry name" value="Tandem AAA-ATPase domain"/>
    <property type="match status" value="1"/>
</dbReference>
<dbReference type="InterPro" id="IPR014001">
    <property type="entry name" value="Helicase_ATP-bd"/>
</dbReference>
<feature type="region of interest" description="Disordered" evidence="2">
    <location>
        <begin position="364"/>
        <end position="390"/>
    </location>
</feature>
<dbReference type="GO" id="GO:0004674">
    <property type="term" value="F:protein serine/threonine kinase activity"/>
    <property type="evidence" value="ECO:0007669"/>
    <property type="project" value="UniProtKB-KW"/>
</dbReference>
<evidence type="ECO:0000256" key="2">
    <source>
        <dbReference type="SAM" id="MobiDB-lite"/>
    </source>
</evidence>
<proteinExistence type="predicted"/>
<dbReference type="OrthoDB" id="9760715at2"/>
<evidence type="ECO:0000259" key="4">
    <source>
        <dbReference type="PROSITE" id="PS51194"/>
    </source>
</evidence>
<dbReference type="InterPro" id="IPR038718">
    <property type="entry name" value="SNF2-like_sf"/>
</dbReference>
<keyword evidence="5" id="KW-0418">Kinase</keyword>
<dbReference type="GO" id="GO:0016787">
    <property type="term" value="F:hydrolase activity"/>
    <property type="evidence" value="ECO:0007669"/>
    <property type="project" value="UniProtKB-KW"/>
</dbReference>
<dbReference type="FunFam" id="3.40.50.300:FF:000533">
    <property type="entry name" value="Helicase, Snf2 family"/>
    <property type="match status" value="1"/>
</dbReference>
<dbReference type="PANTHER" id="PTHR10799">
    <property type="entry name" value="SNF2/RAD54 HELICASE FAMILY"/>
    <property type="match status" value="1"/>
</dbReference>
<keyword evidence="1" id="KW-0378">Hydrolase</keyword>
<dbReference type="Proteomes" id="UP000185124">
    <property type="component" value="Unassembled WGS sequence"/>
</dbReference>
<dbReference type="PROSITE" id="PS51192">
    <property type="entry name" value="HELICASE_ATP_BIND_1"/>
    <property type="match status" value="1"/>
</dbReference>
<dbReference type="InterPro" id="IPR000330">
    <property type="entry name" value="SNF2_N"/>
</dbReference>
<dbReference type="InterPro" id="IPR022138">
    <property type="entry name" value="DUF3670"/>
</dbReference>
<dbReference type="STRING" id="709881.SAMN04489832_3183"/>